<evidence type="ECO:0000313" key="3">
    <source>
        <dbReference type="Proteomes" id="UP001349343"/>
    </source>
</evidence>
<proteinExistence type="predicted"/>
<accession>A0ABZ0Z137</accession>
<sequence length="128" mass="14409">MIIKLTALFLGIVMGFFCGMKGSTVGGTYCSGLTKTQEKYLQSKSWLFKLTEKLDWATLIMCTPVGFIPAMIITVMLEILFPGLGVFNFFSTHDKYILGLVLLYIGPMWMTYFVGVFKGESLQTKYKV</sequence>
<evidence type="ECO:0008006" key="4">
    <source>
        <dbReference type="Google" id="ProtNLM"/>
    </source>
</evidence>
<evidence type="ECO:0000256" key="1">
    <source>
        <dbReference type="SAM" id="Phobius"/>
    </source>
</evidence>
<protein>
    <recommendedName>
        <fullName evidence="4">Transmembrane protein</fullName>
    </recommendedName>
</protein>
<feature type="transmembrane region" description="Helical" evidence="1">
    <location>
        <begin position="96"/>
        <end position="117"/>
    </location>
</feature>
<evidence type="ECO:0000313" key="2">
    <source>
        <dbReference type="EMBL" id="WQJ52908.1"/>
    </source>
</evidence>
<feature type="transmembrane region" description="Helical" evidence="1">
    <location>
        <begin position="56"/>
        <end position="84"/>
    </location>
</feature>
<keyword evidence="3" id="KW-1185">Reference proteome</keyword>
<dbReference type="Proteomes" id="UP001349343">
    <property type="component" value="Segment"/>
</dbReference>
<name>A0ABZ0Z137_9CAUD</name>
<dbReference type="EMBL" id="OR769222">
    <property type="protein sequence ID" value="WQJ52908.1"/>
    <property type="molecule type" value="Genomic_DNA"/>
</dbReference>
<organism evidence="2 3">
    <name type="scientific">phage Lak_Megaphage_RVC_JS4_GC31</name>
    <dbReference type="NCBI Taxonomy" id="3109228"/>
    <lineage>
        <taxon>Viruses</taxon>
        <taxon>Duplodnaviria</taxon>
        <taxon>Heunggongvirae</taxon>
        <taxon>Uroviricota</taxon>
        <taxon>Caudoviricetes</taxon>
        <taxon>Caudoviricetes code 15 clade</taxon>
    </lineage>
</organism>
<keyword evidence="1" id="KW-1133">Transmembrane helix</keyword>
<keyword evidence="1" id="KW-0472">Membrane</keyword>
<reference evidence="2 3" key="1">
    <citation type="submission" date="2023-11" db="EMBL/GenBank/DDBJ databases">
        <authorList>
            <person name="Cook R."/>
            <person name="Crisci M."/>
            <person name="Pye H."/>
            <person name="Adriaenssens E."/>
            <person name="Santini J."/>
        </authorList>
    </citation>
    <scope>NUCLEOTIDE SEQUENCE [LARGE SCALE GENOMIC DNA]</scope>
    <source>
        <strain evidence="2">Lak_Megaphage_RVC_JS4_GC31</strain>
    </source>
</reference>
<keyword evidence="1" id="KW-0812">Transmembrane</keyword>